<sequence>MEAKDSHMLCPACQHEYGYHDKEGHCHKGCCGCGSDDHHHNNCST</sequence>
<dbReference type="Proteomes" id="UP000027093">
    <property type="component" value="Chromosome"/>
</dbReference>
<name>A0A060HFF3_9ARCH</name>
<proteinExistence type="predicted"/>
<dbReference type="AlphaFoldDB" id="A0A060HFF3"/>
<dbReference type="EMBL" id="CP007536">
    <property type="protein sequence ID" value="AIC15349.1"/>
    <property type="molecule type" value="Genomic_DNA"/>
</dbReference>
<dbReference type="KEGG" id="nvn:NVIE_011190"/>
<protein>
    <submittedName>
        <fullName evidence="1">Uncharacterized protein</fullName>
    </submittedName>
</protein>
<evidence type="ECO:0000313" key="1">
    <source>
        <dbReference type="EMBL" id="AIC15349.1"/>
    </source>
</evidence>
<gene>
    <name evidence="1" type="ORF">NVIE_011190</name>
</gene>
<reference evidence="1 2" key="1">
    <citation type="journal article" date="2014" name="Int. J. Syst. Evol. Microbiol.">
        <title>Nitrososphaera viennensis gen. nov., sp. nov., an aerobic and mesophilic, ammonia-oxidizing archaeon from soil and a member of the archaeal phylum Thaumarchaeota.</title>
        <authorList>
            <person name="Stieglmeier M."/>
            <person name="Klingl A."/>
            <person name="Alves R.J."/>
            <person name="Rittmann S.K."/>
            <person name="Melcher M."/>
            <person name="Leisch N."/>
            <person name="Schleper C."/>
        </authorList>
    </citation>
    <scope>NUCLEOTIDE SEQUENCE [LARGE SCALE GENOMIC DNA]</scope>
    <source>
        <strain evidence="1">EN76</strain>
    </source>
</reference>
<dbReference type="STRING" id="926571.NVIE_011190"/>
<dbReference type="HOGENOM" id="CLU_3194633_0_0_2"/>
<organism evidence="1 2">
    <name type="scientific">Nitrososphaera viennensis EN76</name>
    <dbReference type="NCBI Taxonomy" id="926571"/>
    <lineage>
        <taxon>Archaea</taxon>
        <taxon>Nitrososphaerota</taxon>
        <taxon>Nitrososphaeria</taxon>
        <taxon>Nitrososphaerales</taxon>
        <taxon>Nitrososphaeraceae</taxon>
        <taxon>Nitrososphaera</taxon>
    </lineage>
</organism>
<keyword evidence="2" id="KW-1185">Reference proteome</keyword>
<evidence type="ECO:0000313" key="2">
    <source>
        <dbReference type="Proteomes" id="UP000027093"/>
    </source>
</evidence>
<accession>A0A060HFF3</accession>
<dbReference type="GeneID" id="74946376"/>
<dbReference type="RefSeq" id="WP_158435108.1">
    <property type="nucleotide sequence ID" value="NZ_CP007536.1"/>
</dbReference>